<evidence type="ECO:0000313" key="2">
    <source>
        <dbReference type="Proteomes" id="UP001408356"/>
    </source>
</evidence>
<dbReference type="Proteomes" id="UP001408356">
    <property type="component" value="Unassembled WGS sequence"/>
</dbReference>
<gene>
    <name evidence="1" type="ORF">SUNI508_00437</name>
</gene>
<reference evidence="1 2" key="1">
    <citation type="journal article" date="2024" name="J. Plant Pathol.">
        <title>Sequence and assembly of the genome of Seiridium unicorne, isolate CBS 538.82, causal agent of cypress canker disease.</title>
        <authorList>
            <person name="Scali E."/>
            <person name="Rocca G.D."/>
            <person name="Danti R."/>
            <person name="Garbelotto M."/>
            <person name="Barberini S."/>
            <person name="Baroncelli R."/>
            <person name="Emiliani G."/>
        </authorList>
    </citation>
    <scope>NUCLEOTIDE SEQUENCE [LARGE SCALE GENOMIC DNA]</scope>
    <source>
        <strain evidence="1 2">BM-138-508</strain>
    </source>
</reference>
<organism evidence="1 2">
    <name type="scientific">Seiridium unicorne</name>
    <dbReference type="NCBI Taxonomy" id="138068"/>
    <lineage>
        <taxon>Eukaryota</taxon>
        <taxon>Fungi</taxon>
        <taxon>Dikarya</taxon>
        <taxon>Ascomycota</taxon>
        <taxon>Pezizomycotina</taxon>
        <taxon>Sordariomycetes</taxon>
        <taxon>Xylariomycetidae</taxon>
        <taxon>Amphisphaeriales</taxon>
        <taxon>Sporocadaceae</taxon>
        <taxon>Seiridium</taxon>
    </lineage>
</organism>
<name>A0ABR2V6W2_9PEZI</name>
<keyword evidence="2" id="KW-1185">Reference proteome</keyword>
<proteinExistence type="predicted"/>
<sequence length="107" mass="12332">MCSYVERVVKCSKCHSTVRSMKEDWDYCQNRDSCGGERKRRTNTTTASPSMCIRDEKLQRPYTLSISTAIKRGKTINLVKWLPSWISMERMSLHFNSGVTFSTVLVS</sequence>
<accession>A0ABR2V6W2</accession>
<comment type="caution">
    <text evidence="1">The sequence shown here is derived from an EMBL/GenBank/DDBJ whole genome shotgun (WGS) entry which is preliminary data.</text>
</comment>
<dbReference type="EMBL" id="JARVKF010000112">
    <property type="protein sequence ID" value="KAK9422574.1"/>
    <property type="molecule type" value="Genomic_DNA"/>
</dbReference>
<evidence type="ECO:0000313" key="1">
    <source>
        <dbReference type="EMBL" id="KAK9422574.1"/>
    </source>
</evidence>
<protein>
    <submittedName>
        <fullName evidence="1">Uncharacterized protein</fullName>
    </submittedName>
</protein>